<dbReference type="InterPro" id="IPR024185">
    <property type="entry name" value="FTHF_cligase-like_sf"/>
</dbReference>
<dbReference type="PANTHER" id="PTHR43682">
    <property type="entry name" value="LACTATE UTILIZATION PROTEIN C"/>
    <property type="match status" value="1"/>
</dbReference>
<dbReference type="Proteomes" id="UP000287857">
    <property type="component" value="Unassembled WGS sequence"/>
</dbReference>
<protein>
    <submittedName>
        <fullName evidence="2">Lactate utilization protein C</fullName>
    </submittedName>
</protein>
<evidence type="ECO:0000313" key="3">
    <source>
        <dbReference type="Proteomes" id="UP000287857"/>
    </source>
</evidence>
<dbReference type="EMBL" id="NGJS01000010">
    <property type="protein sequence ID" value="RST98414.1"/>
    <property type="molecule type" value="Genomic_DNA"/>
</dbReference>
<dbReference type="SUPFAM" id="SSF100950">
    <property type="entry name" value="NagB/RpiA/CoA transferase-like"/>
    <property type="match status" value="1"/>
</dbReference>
<dbReference type="AlphaFoldDB" id="A0A429ZX34"/>
<gene>
    <name evidence="2" type="ORF">CBF37_07830</name>
</gene>
<dbReference type="PANTHER" id="PTHR43682:SF1">
    <property type="entry name" value="LACTATE UTILIZATION PROTEIN C"/>
    <property type="match status" value="1"/>
</dbReference>
<sequence length="238" mass="26608">MVNSKIQNREAFLENLYDKLGTTPQSVEEHPFQPMNNLPFETLSDKTPDELLDICKDRADQIGVQIFETTKGQLSEVINAIVDECGGGPIMLPSIDNFDDSIFDLFKERYDDDINYWQKGPEFRETNISTAQNSNLSIAFAEFLLAESCSVVVETSAEQGRTLHFLPNYYISLIPKSKLVPRTTQAAAYYDKKILAGEKVGSAIHFISGPSNSGDIEMQLVVGLHGPVKVFYVVIEDM</sequence>
<reference evidence="2 3" key="1">
    <citation type="submission" date="2017-05" db="EMBL/GenBank/DDBJ databases">
        <title>Vagococcus spp. assemblies.</title>
        <authorList>
            <person name="Gulvik C.A."/>
        </authorList>
    </citation>
    <scope>NUCLEOTIDE SEQUENCE [LARGE SCALE GENOMIC DNA]</scope>
    <source>
        <strain evidence="2 3">SS1995</strain>
    </source>
</reference>
<dbReference type="Pfam" id="PF02589">
    <property type="entry name" value="LUD_dom"/>
    <property type="match status" value="1"/>
</dbReference>
<evidence type="ECO:0000313" key="2">
    <source>
        <dbReference type="EMBL" id="RST98414.1"/>
    </source>
</evidence>
<keyword evidence="3" id="KW-1185">Reference proteome</keyword>
<accession>A0A429ZX34</accession>
<feature type="domain" description="LUD" evidence="1">
    <location>
        <begin position="51"/>
        <end position="235"/>
    </location>
</feature>
<dbReference type="InterPro" id="IPR003741">
    <property type="entry name" value="LUD_dom"/>
</dbReference>
<name>A0A429ZX34_9ENTE</name>
<proteinExistence type="predicted"/>
<organism evidence="2 3">
    <name type="scientific">Vagococcus vulneris</name>
    <dbReference type="NCBI Taxonomy" id="1977869"/>
    <lineage>
        <taxon>Bacteria</taxon>
        <taxon>Bacillati</taxon>
        <taxon>Bacillota</taxon>
        <taxon>Bacilli</taxon>
        <taxon>Lactobacillales</taxon>
        <taxon>Enterococcaceae</taxon>
        <taxon>Vagococcus</taxon>
    </lineage>
</organism>
<dbReference type="InterPro" id="IPR037171">
    <property type="entry name" value="NagB/RpiA_transferase-like"/>
</dbReference>
<comment type="caution">
    <text evidence="2">The sequence shown here is derived from an EMBL/GenBank/DDBJ whole genome shotgun (WGS) entry which is preliminary data.</text>
</comment>
<evidence type="ECO:0000259" key="1">
    <source>
        <dbReference type="Pfam" id="PF02589"/>
    </source>
</evidence>
<dbReference type="Gene3D" id="3.40.50.10420">
    <property type="entry name" value="NagB/RpiA/CoA transferase-like"/>
    <property type="match status" value="1"/>
</dbReference>
<dbReference type="OrthoDB" id="9794157at2"/>
<dbReference type="RefSeq" id="WP_125984192.1">
    <property type="nucleotide sequence ID" value="NZ_NGJS01000010.1"/>
</dbReference>